<feature type="transmembrane region" description="Helical" evidence="6">
    <location>
        <begin position="697"/>
        <end position="718"/>
    </location>
</feature>
<evidence type="ECO:0000313" key="9">
    <source>
        <dbReference type="Proteomes" id="UP000070076"/>
    </source>
</evidence>
<keyword evidence="5 6" id="KW-0472">Membrane</keyword>
<keyword evidence="3 6" id="KW-0812">Transmembrane</keyword>
<evidence type="ECO:0000256" key="6">
    <source>
        <dbReference type="SAM" id="Phobius"/>
    </source>
</evidence>
<keyword evidence="4 6" id="KW-1133">Transmembrane helix</keyword>
<feature type="domain" description="SSD" evidence="7">
    <location>
        <begin position="203"/>
        <end position="364"/>
    </location>
</feature>
<feature type="transmembrane region" description="Helical" evidence="6">
    <location>
        <begin position="239"/>
        <end position="259"/>
    </location>
</feature>
<dbReference type="AlphaFoldDB" id="A0A133VEI5"/>
<proteinExistence type="predicted"/>
<feature type="transmembrane region" description="Helical" evidence="6">
    <location>
        <begin position="730"/>
        <end position="752"/>
    </location>
</feature>
<dbReference type="SUPFAM" id="SSF82866">
    <property type="entry name" value="Multidrug efflux transporter AcrB transmembrane domain"/>
    <property type="match status" value="2"/>
</dbReference>
<dbReference type="EMBL" id="LHYB01000009">
    <property type="protein sequence ID" value="KXB04856.1"/>
    <property type="molecule type" value="Genomic_DNA"/>
</dbReference>
<feature type="domain" description="SSD" evidence="7">
    <location>
        <begin position="624"/>
        <end position="752"/>
    </location>
</feature>
<keyword evidence="2" id="KW-1003">Cell membrane</keyword>
<sequence>MLKGFAEASEKRPRLTIALVGLVTIFMIYGATQVSMTSEMEEFLPQDYTSVKVTNEIENEVGATVNEMILIEGDNLTTANAFQSIIELQVGLENNPKLQNYIARVQAYPDYLLNKIENYENLTNAELEARIQQLLAQSEISSQTSFLLSDNRDATLVTILVNSQLPTDQLHDQTKDLHDYTQSFDENHENLRMSNTGMLSMELETRGMMSRDNSILIPAAIIVIILILYLAFRRLSDTGLPFLVLGLGAVWMIGVMGLAGIPFTMVYVALVPIILGVGIDYTIHMLNRYYEERGRKLSAGKSAVKSVKTVGIAISLTAITTMIGFGSFGVSDMPPIREFGFLAAAGVFFIFVLATTLLPSLLTIRDRNRRKKKKRKEKRGKDRVGKTLSKIELGTHHHKAPILIGAGVITALCVISATGLTTTMSFDTFLPQDVESVATMQEVEDYFGGQNTAYVLVEGEVTSSEGLTLIHSLENSVKTDSRSEGLITDSSSLTGLILYSTGGTMPENTSQLELVLDNLENNYPERMKRLLIEDNKAVVYFSIQAETDKEMEKASEIIRSHMENYSLLGSGLDFEMEGEPAVGGSPVIISDIMGSIMPSMRNSILLAILLVGILLAIVFRSIIMGLIGALPVMLALSWEFGALGGLGWSLDVMNMMVSALAIGIGVDFTIHVTHRFQEEWKKNGKSPRKAISTTIQSVGRAILAAAATTIGVFIVLSLSRMPPVARFGQLAAMVIFFALVGALVVLPSALLAHAKWKER</sequence>
<feature type="transmembrane region" description="Helical" evidence="6">
    <location>
        <begin position="307"/>
        <end position="328"/>
    </location>
</feature>
<evidence type="ECO:0000256" key="2">
    <source>
        <dbReference type="ARBA" id="ARBA00022475"/>
    </source>
</evidence>
<dbReference type="PANTHER" id="PTHR33406">
    <property type="entry name" value="MEMBRANE PROTEIN MJ1562-RELATED"/>
    <property type="match status" value="1"/>
</dbReference>
<protein>
    <recommendedName>
        <fullName evidence="7">SSD domain-containing protein</fullName>
    </recommendedName>
</protein>
<evidence type="ECO:0000256" key="3">
    <source>
        <dbReference type="ARBA" id="ARBA00022692"/>
    </source>
</evidence>
<feature type="transmembrane region" description="Helical" evidence="6">
    <location>
        <begin position="340"/>
        <end position="364"/>
    </location>
</feature>
<evidence type="ECO:0000313" key="8">
    <source>
        <dbReference type="EMBL" id="KXB04856.1"/>
    </source>
</evidence>
<accession>A0A133VEI5</accession>
<gene>
    <name evidence="8" type="ORF">AKJ48_01250</name>
</gene>
<organism evidence="8 9">
    <name type="scientific">candidate division MSBL1 archaeon SCGC-AAA261O19</name>
    <dbReference type="NCBI Taxonomy" id="1698277"/>
    <lineage>
        <taxon>Archaea</taxon>
        <taxon>Methanobacteriati</taxon>
        <taxon>Methanobacteriota</taxon>
        <taxon>candidate division MSBL1</taxon>
    </lineage>
</organism>
<dbReference type="InterPro" id="IPR000731">
    <property type="entry name" value="SSD"/>
</dbReference>
<feature type="transmembrane region" description="Helical" evidence="6">
    <location>
        <begin position="656"/>
        <end position="676"/>
    </location>
</feature>
<dbReference type="GO" id="GO:0005886">
    <property type="term" value="C:plasma membrane"/>
    <property type="evidence" value="ECO:0007669"/>
    <property type="project" value="UniProtKB-SubCell"/>
</dbReference>
<evidence type="ECO:0000256" key="1">
    <source>
        <dbReference type="ARBA" id="ARBA00004651"/>
    </source>
</evidence>
<feature type="transmembrane region" description="Helical" evidence="6">
    <location>
        <begin position="215"/>
        <end position="232"/>
    </location>
</feature>
<name>A0A133VEI5_9EURY</name>
<dbReference type="PANTHER" id="PTHR33406:SF12">
    <property type="entry name" value="BLR2997 PROTEIN"/>
    <property type="match status" value="1"/>
</dbReference>
<comment type="caution">
    <text evidence="8">The sequence shown here is derived from an EMBL/GenBank/DDBJ whole genome shotgun (WGS) entry which is preliminary data.</text>
</comment>
<evidence type="ECO:0000256" key="4">
    <source>
        <dbReference type="ARBA" id="ARBA00022989"/>
    </source>
</evidence>
<comment type="subcellular location">
    <subcellularLocation>
        <location evidence="1">Cell membrane</location>
        <topology evidence="1">Multi-pass membrane protein</topology>
    </subcellularLocation>
</comment>
<dbReference type="NCBIfam" id="TIGR00921">
    <property type="entry name" value="2A067"/>
    <property type="match status" value="1"/>
</dbReference>
<dbReference type="PROSITE" id="PS50156">
    <property type="entry name" value="SSD"/>
    <property type="match status" value="2"/>
</dbReference>
<dbReference type="InterPro" id="IPR004869">
    <property type="entry name" value="MMPL_dom"/>
</dbReference>
<evidence type="ECO:0000259" key="7">
    <source>
        <dbReference type="PROSITE" id="PS50156"/>
    </source>
</evidence>
<dbReference type="Gene3D" id="1.20.1640.10">
    <property type="entry name" value="Multidrug efflux transporter AcrB transmembrane domain"/>
    <property type="match status" value="2"/>
</dbReference>
<reference evidence="8 9" key="1">
    <citation type="journal article" date="2016" name="Sci. Rep.">
        <title>Metabolic traits of an uncultured archaeal lineage -MSBL1- from brine pools of the Red Sea.</title>
        <authorList>
            <person name="Mwirichia R."/>
            <person name="Alam I."/>
            <person name="Rashid M."/>
            <person name="Vinu M."/>
            <person name="Ba-Alawi W."/>
            <person name="Anthony Kamau A."/>
            <person name="Kamanda Ngugi D."/>
            <person name="Goker M."/>
            <person name="Klenk H.P."/>
            <person name="Bajic V."/>
            <person name="Stingl U."/>
        </authorList>
    </citation>
    <scope>NUCLEOTIDE SEQUENCE [LARGE SCALE GENOMIC DNA]</scope>
    <source>
        <strain evidence="8">SCGC-AAA261O19</strain>
    </source>
</reference>
<dbReference type="Proteomes" id="UP000070076">
    <property type="component" value="Unassembled WGS sequence"/>
</dbReference>
<keyword evidence="9" id="KW-1185">Reference proteome</keyword>
<dbReference type="InterPro" id="IPR050545">
    <property type="entry name" value="Mycobact_MmpL"/>
</dbReference>
<dbReference type="Pfam" id="PF03176">
    <property type="entry name" value="MMPL"/>
    <property type="match status" value="2"/>
</dbReference>
<evidence type="ECO:0000256" key="5">
    <source>
        <dbReference type="ARBA" id="ARBA00023136"/>
    </source>
</evidence>
<feature type="transmembrane region" description="Helical" evidence="6">
    <location>
        <begin position="603"/>
        <end position="636"/>
    </location>
</feature>
<feature type="transmembrane region" description="Helical" evidence="6">
    <location>
        <begin position="265"/>
        <end position="286"/>
    </location>
</feature>